<reference evidence="1" key="1">
    <citation type="submission" date="2019-08" db="EMBL/GenBank/DDBJ databases">
        <title>Genome sequence of Clostridiales bacterium MT110.</title>
        <authorList>
            <person name="Cao J."/>
        </authorList>
    </citation>
    <scope>NUCLEOTIDE SEQUENCE</scope>
    <source>
        <strain evidence="1">MT110</strain>
    </source>
</reference>
<keyword evidence="2" id="KW-1185">Reference proteome</keyword>
<protein>
    <submittedName>
        <fullName evidence="1">Uncharacterized protein</fullName>
    </submittedName>
</protein>
<evidence type="ECO:0000313" key="1">
    <source>
        <dbReference type="EMBL" id="QOX62493.1"/>
    </source>
</evidence>
<sequence length="242" mass="27227">MKRVKSIIGILLIMLSFVSLFLWEWKGREMILLREVLVAKHKIEMGTLVDQNMFEIRGVPKDNLIEGALKPEEAGLLMGKVTAQLISQNSQLSQAYFRENEFYLKEGEAIFVIEPDWIAMRSSSLRRGDIVQIYGSNSGGLIGSYRIAFVKDEAEREVRDVMLEGKNYIEKEVLERTDSTSIIDHVEIITTLEEYEKLVAYVTATPNNAGAENQAPALETQVAASEMSRSLILVQGGEKIDP</sequence>
<dbReference type="EMBL" id="CP042469">
    <property type="protein sequence ID" value="QOX62493.1"/>
    <property type="molecule type" value="Genomic_DNA"/>
</dbReference>
<name>A0ACD1A801_9FIRM</name>
<accession>A0ACD1A801</accession>
<evidence type="ECO:0000313" key="2">
    <source>
        <dbReference type="Proteomes" id="UP000594014"/>
    </source>
</evidence>
<proteinExistence type="predicted"/>
<dbReference type="Proteomes" id="UP000594014">
    <property type="component" value="Chromosome"/>
</dbReference>
<gene>
    <name evidence="1" type="ORF">FRZ06_03600</name>
</gene>
<organism evidence="1 2">
    <name type="scientific">Anoxybacterium hadale</name>
    <dbReference type="NCBI Taxonomy" id="3408580"/>
    <lineage>
        <taxon>Bacteria</taxon>
        <taxon>Bacillati</taxon>
        <taxon>Bacillota</taxon>
        <taxon>Clostridia</taxon>
        <taxon>Peptostreptococcales</taxon>
        <taxon>Anaerovoracaceae</taxon>
        <taxon>Anoxybacterium</taxon>
    </lineage>
</organism>